<keyword evidence="1" id="KW-0472">Membrane</keyword>
<feature type="transmembrane region" description="Helical" evidence="1">
    <location>
        <begin position="32"/>
        <end position="59"/>
    </location>
</feature>
<dbReference type="EMBL" id="BOPZ01000028">
    <property type="protein sequence ID" value="GIM30137.1"/>
    <property type="molecule type" value="Genomic_DNA"/>
</dbReference>
<keyword evidence="3" id="KW-1185">Reference proteome</keyword>
<protein>
    <submittedName>
        <fullName evidence="2">Uncharacterized protein</fullName>
    </submittedName>
</protein>
<evidence type="ECO:0000313" key="3">
    <source>
        <dbReference type="Proteomes" id="UP000679179"/>
    </source>
</evidence>
<accession>A0A919VHD2</accession>
<dbReference type="Proteomes" id="UP000679179">
    <property type="component" value="Unassembled WGS sequence"/>
</dbReference>
<organism evidence="2 3">
    <name type="scientific">Clostridium polyendosporum</name>
    <dbReference type="NCBI Taxonomy" id="69208"/>
    <lineage>
        <taxon>Bacteria</taxon>
        <taxon>Bacillati</taxon>
        <taxon>Bacillota</taxon>
        <taxon>Clostridia</taxon>
        <taxon>Eubacteriales</taxon>
        <taxon>Clostridiaceae</taxon>
        <taxon>Clostridium</taxon>
    </lineage>
</organism>
<comment type="caution">
    <text evidence="2">The sequence shown here is derived from an EMBL/GenBank/DDBJ whole genome shotgun (WGS) entry which is preliminary data.</text>
</comment>
<feature type="transmembrane region" description="Helical" evidence="1">
    <location>
        <begin position="7"/>
        <end position="26"/>
    </location>
</feature>
<reference evidence="2" key="1">
    <citation type="submission" date="2021-03" db="EMBL/GenBank/DDBJ databases">
        <title>Taxonomic study of Clostridium polyendosporum from meadow-gley soil under rice.</title>
        <authorList>
            <person name="Kobayashi H."/>
            <person name="Tanizawa Y."/>
            <person name="Yagura M."/>
        </authorList>
    </citation>
    <scope>NUCLEOTIDE SEQUENCE</scope>
    <source>
        <strain evidence="2">JCM 30710</strain>
    </source>
</reference>
<keyword evidence="1" id="KW-1133">Transmembrane helix</keyword>
<sequence>MNKNFKYWGLGLGTAGINILSSTNIFSRVPACTGACGACGMNCVAPLIGVTAIGLTALARYKLKRKKISTDKINLSKDI</sequence>
<keyword evidence="1" id="KW-0812">Transmembrane</keyword>
<proteinExistence type="predicted"/>
<evidence type="ECO:0000256" key="1">
    <source>
        <dbReference type="SAM" id="Phobius"/>
    </source>
</evidence>
<dbReference type="AlphaFoldDB" id="A0A919VHD2"/>
<dbReference type="RefSeq" id="WP_212904816.1">
    <property type="nucleotide sequence ID" value="NZ_BOPZ01000028.1"/>
</dbReference>
<gene>
    <name evidence="2" type="ORF">CPJCM30710_28030</name>
</gene>
<name>A0A919VHD2_9CLOT</name>
<evidence type="ECO:0000313" key="2">
    <source>
        <dbReference type="EMBL" id="GIM30137.1"/>
    </source>
</evidence>